<dbReference type="EMBL" id="BAAAQW010000003">
    <property type="protein sequence ID" value="GAA2198588.1"/>
    <property type="molecule type" value="Genomic_DNA"/>
</dbReference>
<accession>A0ABN3BP77</accession>
<dbReference type="Proteomes" id="UP001500432">
    <property type="component" value="Unassembled WGS sequence"/>
</dbReference>
<evidence type="ECO:0000313" key="3">
    <source>
        <dbReference type="Proteomes" id="UP001500432"/>
    </source>
</evidence>
<reference evidence="2 3" key="1">
    <citation type="journal article" date="2019" name="Int. J. Syst. Evol. Microbiol.">
        <title>The Global Catalogue of Microorganisms (GCM) 10K type strain sequencing project: providing services to taxonomists for standard genome sequencing and annotation.</title>
        <authorList>
            <consortium name="The Broad Institute Genomics Platform"/>
            <consortium name="The Broad Institute Genome Sequencing Center for Infectious Disease"/>
            <person name="Wu L."/>
            <person name="Ma J."/>
        </authorList>
    </citation>
    <scope>NUCLEOTIDE SEQUENCE [LARGE SCALE GENOMIC DNA]</scope>
    <source>
        <strain evidence="2 3">JCM 16034</strain>
    </source>
</reference>
<comment type="caution">
    <text evidence="2">The sequence shown here is derived from an EMBL/GenBank/DDBJ whole genome shotgun (WGS) entry which is preliminary data.</text>
</comment>
<evidence type="ECO:0008006" key="4">
    <source>
        <dbReference type="Google" id="ProtNLM"/>
    </source>
</evidence>
<protein>
    <recommendedName>
        <fullName evidence="4">Acyltransferase family protein</fullName>
    </recommendedName>
</protein>
<keyword evidence="1" id="KW-0812">Transmembrane</keyword>
<sequence>MRRFRELDGFRVIALLAVVVYHFTGAYAVLLAAWGLHYLGEQRGTQLMRTCLMTLRRKVVTVK</sequence>
<keyword evidence="1" id="KW-1133">Transmembrane helix</keyword>
<feature type="transmembrane region" description="Helical" evidence="1">
    <location>
        <begin position="12"/>
        <end position="36"/>
    </location>
</feature>
<proteinExistence type="predicted"/>
<organism evidence="2 3">
    <name type="scientific">Sinomonas flava</name>
    <dbReference type="NCBI Taxonomy" id="496857"/>
    <lineage>
        <taxon>Bacteria</taxon>
        <taxon>Bacillati</taxon>
        <taxon>Actinomycetota</taxon>
        <taxon>Actinomycetes</taxon>
        <taxon>Micrococcales</taxon>
        <taxon>Micrococcaceae</taxon>
        <taxon>Sinomonas</taxon>
    </lineage>
</organism>
<keyword evidence="1" id="KW-0472">Membrane</keyword>
<evidence type="ECO:0000313" key="2">
    <source>
        <dbReference type="EMBL" id="GAA2198588.1"/>
    </source>
</evidence>
<gene>
    <name evidence="2" type="ORF">GCM10009849_11830</name>
</gene>
<keyword evidence="3" id="KW-1185">Reference proteome</keyword>
<evidence type="ECO:0000256" key="1">
    <source>
        <dbReference type="SAM" id="Phobius"/>
    </source>
</evidence>
<name>A0ABN3BP77_9MICC</name>